<keyword evidence="3" id="KW-1185">Reference proteome</keyword>
<proteinExistence type="predicted"/>
<name>A0A7X6DBQ7_9BURK</name>
<gene>
    <name evidence="2" type="ORF">RAMLITH_00175</name>
</gene>
<evidence type="ECO:0000256" key="1">
    <source>
        <dbReference type="SAM" id="MobiDB-lite"/>
    </source>
</evidence>
<accession>A0A7X6DBQ7</accession>
<protein>
    <submittedName>
        <fullName evidence="2">Uncharacterized protein</fullName>
    </submittedName>
</protein>
<dbReference type="Proteomes" id="UP000521868">
    <property type="component" value="Unassembled WGS sequence"/>
</dbReference>
<sequence>MAGGEKKAVPRPGPAAGERYLPGDPIPAPEAVEGNSDSVWDLWHRTQQAQEAGYAETAPAPVIPSESSDPYAPTAPARLTRREAERVRPPAPKPPTINDAMLEVRRNNRVCPSPARWQQLYEMLPNRTESRPTPPLVGPSWQATPSLSKRMCLREHLAWAETHESLPQVLDFLKQLPEEEWHHMGD</sequence>
<organism evidence="2 3">
    <name type="scientific">Ramlibacter lithotrophicus</name>
    <dbReference type="NCBI Taxonomy" id="2606681"/>
    <lineage>
        <taxon>Bacteria</taxon>
        <taxon>Pseudomonadati</taxon>
        <taxon>Pseudomonadota</taxon>
        <taxon>Betaproteobacteria</taxon>
        <taxon>Burkholderiales</taxon>
        <taxon>Comamonadaceae</taxon>
        <taxon>Ramlibacter</taxon>
    </lineage>
</organism>
<comment type="caution">
    <text evidence="2">The sequence shown here is derived from an EMBL/GenBank/DDBJ whole genome shotgun (WGS) entry which is preliminary data.</text>
</comment>
<evidence type="ECO:0000313" key="3">
    <source>
        <dbReference type="Proteomes" id="UP000521868"/>
    </source>
</evidence>
<dbReference type="AlphaFoldDB" id="A0A7X6DBQ7"/>
<feature type="region of interest" description="Disordered" evidence="1">
    <location>
        <begin position="1"/>
        <end position="98"/>
    </location>
</feature>
<evidence type="ECO:0000313" key="2">
    <source>
        <dbReference type="EMBL" id="NKE64222.1"/>
    </source>
</evidence>
<dbReference type="RefSeq" id="WP_168105336.1">
    <property type="nucleotide sequence ID" value="NZ_VTOX01000001.1"/>
</dbReference>
<dbReference type="EMBL" id="VTOX01000001">
    <property type="protein sequence ID" value="NKE64222.1"/>
    <property type="molecule type" value="Genomic_DNA"/>
</dbReference>
<reference evidence="2 3" key="1">
    <citation type="journal article" date="2020" name="Nature">
        <title>Bacterial chemolithoautotrophy via manganese oxidation.</title>
        <authorList>
            <person name="Yu H."/>
            <person name="Leadbetter J.R."/>
        </authorList>
    </citation>
    <scope>NUCLEOTIDE SEQUENCE [LARGE SCALE GENOMIC DNA]</scope>
    <source>
        <strain evidence="2 3">RBP-1</strain>
    </source>
</reference>